<dbReference type="KEGG" id="smax:FJR03_08365"/>
<dbReference type="Proteomes" id="UP000593910">
    <property type="component" value="Chromosome"/>
</dbReference>
<dbReference type="RefSeq" id="WP_193113069.1">
    <property type="nucleotide sequence ID" value="NZ_CP041165.1"/>
</dbReference>
<protein>
    <submittedName>
        <fullName evidence="1">Thiamine biosynthesis protein ThiF</fullName>
    </submittedName>
</protein>
<accession>A0A7M1AWE6</accession>
<gene>
    <name evidence="1" type="ORF">FJR03_08365</name>
</gene>
<keyword evidence="2" id="KW-1185">Reference proteome</keyword>
<dbReference type="EMBL" id="CP041165">
    <property type="protein sequence ID" value="QOP41750.1"/>
    <property type="molecule type" value="Genomic_DNA"/>
</dbReference>
<organism evidence="1 2">
    <name type="scientific">Sulfurimonas marina</name>
    <dbReference type="NCBI Taxonomy" id="2590551"/>
    <lineage>
        <taxon>Bacteria</taxon>
        <taxon>Pseudomonadati</taxon>
        <taxon>Campylobacterota</taxon>
        <taxon>Epsilonproteobacteria</taxon>
        <taxon>Campylobacterales</taxon>
        <taxon>Sulfurimonadaceae</taxon>
        <taxon>Sulfurimonas</taxon>
    </lineage>
</organism>
<dbReference type="AlphaFoldDB" id="A0A7M1AWE6"/>
<sequence length="82" mass="9136">MMDGFNLDSPLVCEGIIGDGCGGGRIFFIEDLKLQVYDPFTKESRVLLNDLECVKRISKSGCIITIEEQTKTIEFDLSTLKS</sequence>
<evidence type="ECO:0000313" key="2">
    <source>
        <dbReference type="Proteomes" id="UP000593910"/>
    </source>
</evidence>
<reference evidence="1 2" key="1">
    <citation type="submission" date="2019-06" db="EMBL/GenBank/DDBJ databases">
        <title>Sulfurimonas gotlandica sp. nov., a chemoautotrophic and psychrotolerant epsilonproteobacterium isolated from a pelagic redoxcline, and an emended description of the genus Sulfurimonas.</title>
        <authorList>
            <person name="Wang S."/>
            <person name="Jiang L."/>
            <person name="Shao Z."/>
        </authorList>
    </citation>
    <scope>NUCLEOTIDE SEQUENCE [LARGE SCALE GENOMIC DNA]</scope>
    <source>
        <strain evidence="1 2">B2</strain>
    </source>
</reference>
<proteinExistence type="predicted"/>
<name>A0A7M1AWE6_9BACT</name>
<evidence type="ECO:0000313" key="1">
    <source>
        <dbReference type="EMBL" id="QOP41750.1"/>
    </source>
</evidence>